<keyword evidence="1" id="KW-0472">Membrane</keyword>
<keyword evidence="1" id="KW-0812">Transmembrane</keyword>
<feature type="transmembrane region" description="Helical" evidence="1">
    <location>
        <begin position="43"/>
        <end position="61"/>
    </location>
</feature>
<proteinExistence type="predicted"/>
<dbReference type="RefSeq" id="WP_330975680.1">
    <property type="nucleotide sequence ID" value="NZ_JAZGLY010000010.1"/>
</dbReference>
<feature type="transmembrane region" description="Helical" evidence="1">
    <location>
        <begin position="73"/>
        <end position="100"/>
    </location>
</feature>
<dbReference type="Proteomes" id="UP001357452">
    <property type="component" value="Unassembled WGS sequence"/>
</dbReference>
<name>A0ABU7RJT7_9BACT</name>
<reference evidence="2 3" key="1">
    <citation type="submission" date="2024-01" db="EMBL/GenBank/DDBJ databases">
        <title>Niabella digestum sp. nov., isolated from waste digestion system.</title>
        <authorList>
            <person name="Zhang L."/>
        </authorList>
    </citation>
    <scope>NUCLEOTIDE SEQUENCE [LARGE SCALE GENOMIC DNA]</scope>
    <source>
        <strain evidence="2 3">A18</strain>
    </source>
</reference>
<feature type="transmembrane region" description="Helical" evidence="1">
    <location>
        <begin position="12"/>
        <end position="31"/>
    </location>
</feature>
<dbReference type="EMBL" id="JAZGLY010000010">
    <property type="protein sequence ID" value="MEE6188274.1"/>
    <property type="molecule type" value="Genomic_DNA"/>
</dbReference>
<evidence type="ECO:0008006" key="4">
    <source>
        <dbReference type="Google" id="ProtNLM"/>
    </source>
</evidence>
<keyword evidence="1" id="KW-1133">Transmembrane helix</keyword>
<sequence>MYQFIIPNKKQQIYFVFAVGIILLNIIGAAVYNFTIGADATNAWVFAVACIVIFSIVLYFFSAPRRYRFAGTLILVFGIFWMSRTFYQLFFVNLLLWGLYTVARRNLVVTVSEKHISYPSFPVKMIQWNMINNVVLKDDILTIDLKNNKIYQHLIEYLDGETDEAEFNDFCRKQLQYSHSQGS</sequence>
<accession>A0ABU7RJT7</accession>
<evidence type="ECO:0000313" key="2">
    <source>
        <dbReference type="EMBL" id="MEE6188274.1"/>
    </source>
</evidence>
<gene>
    <name evidence="2" type="ORF">V2H41_13420</name>
</gene>
<organism evidence="2 3">
    <name type="scientific">Niabella digestorum</name>
    <dbReference type="NCBI Taxonomy" id="3117701"/>
    <lineage>
        <taxon>Bacteria</taxon>
        <taxon>Pseudomonadati</taxon>
        <taxon>Bacteroidota</taxon>
        <taxon>Chitinophagia</taxon>
        <taxon>Chitinophagales</taxon>
        <taxon>Chitinophagaceae</taxon>
        <taxon>Niabella</taxon>
    </lineage>
</organism>
<evidence type="ECO:0000256" key="1">
    <source>
        <dbReference type="SAM" id="Phobius"/>
    </source>
</evidence>
<protein>
    <recommendedName>
        <fullName evidence="4">Cation transporter</fullName>
    </recommendedName>
</protein>
<comment type="caution">
    <text evidence="2">The sequence shown here is derived from an EMBL/GenBank/DDBJ whole genome shotgun (WGS) entry which is preliminary data.</text>
</comment>
<keyword evidence="3" id="KW-1185">Reference proteome</keyword>
<evidence type="ECO:0000313" key="3">
    <source>
        <dbReference type="Proteomes" id="UP001357452"/>
    </source>
</evidence>